<protein>
    <submittedName>
        <fullName evidence="3">AFG1-family ATPase</fullName>
    </submittedName>
</protein>
<dbReference type="GO" id="GO:0005524">
    <property type="term" value="F:ATP binding"/>
    <property type="evidence" value="ECO:0007669"/>
    <property type="project" value="UniProtKB-KW"/>
</dbReference>
<sequence>MSRMPTITPTDLFSARVQAGTLRDDVDQVAVLPQLDLLAERMNQPVERVEKRGLQIWRPLEGKKSPRGLYLHGPVGRGKSMLMQLLFDAAAVSAKRRVHFHPFMEELHQRMHRCNPPRGIDMLDYIASELSQETRLLCFDEFFVTNIGDAMLLGRLLESLFKCGVTLCATSNWAPENLFQGGYNRLSFIPFLKILQQNVTILDLAHGVDWRRNPLTDGSEGELQTFDQIFESCTAEQPTPRVIRLKKEEMTAVAAANGCYWFDFAELCQRSLGRTEYLDLCSKAQVVLLSDIPVLTEELSDPALRMVVLIDLLYEHGIPMRIDAAAPVDELCTGGPVSFTYQRTASRLYELMRKPLPEVAA</sequence>
<keyword evidence="2" id="KW-0067">ATP-binding</keyword>
<dbReference type="AlphaFoldDB" id="A0L6M1"/>
<dbReference type="GO" id="GO:0005737">
    <property type="term" value="C:cytoplasm"/>
    <property type="evidence" value="ECO:0007669"/>
    <property type="project" value="TreeGrafter"/>
</dbReference>
<reference evidence="3 4" key="2">
    <citation type="journal article" date="2012" name="Int. J. Syst. Evol. Microbiol.">
        <title>Magnetococcus marinus gen. nov., sp. nov., a marine, magnetotactic bacterium that represents a novel lineage (Magnetococcaceae fam. nov.; Magnetococcales ord. nov.) at the base of the Alphaproteobacteria.</title>
        <authorList>
            <person name="Bazylinski D.A."/>
            <person name="Williams T.J."/>
            <person name="Lefevre C.T."/>
            <person name="Berg R.J."/>
            <person name="Zhang C.L."/>
            <person name="Bowser S.S."/>
            <person name="Dean A.J."/>
            <person name="Beveridge T.J."/>
        </authorList>
    </citation>
    <scope>NUCLEOTIDE SEQUENCE [LARGE SCALE GENOMIC DNA]</scope>
    <source>
        <strain evidence="4">ATCC BAA-1437 / JCM 17883 / MC-1</strain>
    </source>
</reference>
<dbReference type="Proteomes" id="UP000002586">
    <property type="component" value="Chromosome"/>
</dbReference>
<dbReference type="Gene3D" id="3.40.50.300">
    <property type="entry name" value="P-loop containing nucleotide triphosphate hydrolases"/>
    <property type="match status" value="1"/>
</dbReference>
<dbReference type="STRING" id="156889.Mmc1_1096"/>
<accession>A0L6M1</accession>
<dbReference type="Pfam" id="PF03969">
    <property type="entry name" value="AFG1_ATPase"/>
    <property type="match status" value="1"/>
</dbReference>
<proteinExistence type="predicted"/>
<evidence type="ECO:0000313" key="3">
    <source>
        <dbReference type="EMBL" id="ABK43614.1"/>
    </source>
</evidence>
<keyword evidence="1" id="KW-0547">Nucleotide-binding</keyword>
<dbReference type="KEGG" id="mgm:Mmc1_1096"/>
<gene>
    <name evidence="3" type="ordered locus">Mmc1_1096</name>
</gene>
<dbReference type="PANTHER" id="PTHR12169">
    <property type="entry name" value="ATPASE N2B"/>
    <property type="match status" value="1"/>
</dbReference>
<dbReference type="HOGENOM" id="CLU_008681_0_1_5"/>
<name>A0L6M1_MAGMM</name>
<dbReference type="RefSeq" id="WP_011712771.1">
    <property type="nucleotide sequence ID" value="NC_008576.1"/>
</dbReference>
<dbReference type="OrthoDB" id="9774491at2"/>
<dbReference type="GO" id="GO:0016887">
    <property type="term" value="F:ATP hydrolysis activity"/>
    <property type="evidence" value="ECO:0007669"/>
    <property type="project" value="InterPro"/>
</dbReference>
<dbReference type="SUPFAM" id="SSF52540">
    <property type="entry name" value="P-loop containing nucleoside triphosphate hydrolases"/>
    <property type="match status" value="1"/>
</dbReference>
<keyword evidence="4" id="KW-1185">Reference proteome</keyword>
<dbReference type="PANTHER" id="PTHR12169:SF6">
    <property type="entry name" value="AFG1-LIKE ATPASE"/>
    <property type="match status" value="1"/>
</dbReference>
<reference evidence="4" key="1">
    <citation type="journal article" date="2009" name="Appl. Environ. Microbiol.">
        <title>Complete genome sequence of the chemolithoautotrophic marine magnetotactic coccus strain MC-1.</title>
        <authorList>
            <person name="Schubbe S."/>
            <person name="Williams T.J."/>
            <person name="Xie G."/>
            <person name="Kiss H.E."/>
            <person name="Brettin T.S."/>
            <person name="Martinez D."/>
            <person name="Ross C.A."/>
            <person name="Schuler D."/>
            <person name="Cox B.L."/>
            <person name="Nealson K.H."/>
            <person name="Bazylinski D.A."/>
        </authorList>
    </citation>
    <scope>NUCLEOTIDE SEQUENCE [LARGE SCALE GENOMIC DNA]</scope>
    <source>
        <strain evidence="4">ATCC BAA-1437 / JCM 17883 / MC-1</strain>
    </source>
</reference>
<dbReference type="EMBL" id="CP000471">
    <property type="protein sequence ID" value="ABK43614.1"/>
    <property type="molecule type" value="Genomic_DNA"/>
</dbReference>
<dbReference type="NCBIfam" id="NF040713">
    <property type="entry name" value="ZapE"/>
    <property type="match status" value="1"/>
</dbReference>
<evidence type="ECO:0000256" key="2">
    <source>
        <dbReference type="ARBA" id="ARBA00022840"/>
    </source>
</evidence>
<dbReference type="InterPro" id="IPR027417">
    <property type="entry name" value="P-loop_NTPase"/>
</dbReference>
<evidence type="ECO:0000256" key="1">
    <source>
        <dbReference type="ARBA" id="ARBA00022741"/>
    </source>
</evidence>
<dbReference type="InterPro" id="IPR005654">
    <property type="entry name" value="ATPase_AFG1-like"/>
</dbReference>
<organism evidence="3 4">
    <name type="scientific">Magnetococcus marinus (strain ATCC BAA-1437 / JCM 17883 / MC-1)</name>
    <dbReference type="NCBI Taxonomy" id="156889"/>
    <lineage>
        <taxon>Bacteria</taxon>
        <taxon>Pseudomonadati</taxon>
        <taxon>Pseudomonadota</taxon>
        <taxon>Magnetococcia</taxon>
        <taxon>Magnetococcales</taxon>
        <taxon>Magnetococcaceae</taxon>
        <taxon>Magnetococcus</taxon>
    </lineage>
</organism>
<dbReference type="eggNOG" id="COG1485">
    <property type="taxonomic scope" value="Bacteria"/>
</dbReference>
<evidence type="ECO:0000313" key="4">
    <source>
        <dbReference type="Proteomes" id="UP000002586"/>
    </source>
</evidence>